<proteinExistence type="predicted"/>
<reference evidence="3" key="1">
    <citation type="submission" date="2016-11" db="EMBL/GenBank/DDBJ databases">
        <authorList>
            <person name="Varghese N."/>
            <person name="Submissions S."/>
        </authorList>
    </citation>
    <scope>NUCLEOTIDE SEQUENCE [LARGE SCALE GENOMIC DNA]</scope>
    <source>
        <strain evidence="3">DSM 27623</strain>
    </source>
</reference>
<accession>A0A1N6GEX4</accession>
<feature type="transmembrane region" description="Helical" evidence="1">
    <location>
        <begin position="114"/>
        <end position="135"/>
    </location>
</feature>
<evidence type="ECO:0000313" key="3">
    <source>
        <dbReference type="Proteomes" id="UP000185207"/>
    </source>
</evidence>
<protein>
    <recommendedName>
        <fullName evidence="4">DUF4293 family protein</fullName>
    </recommendedName>
</protein>
<keyword evidence="3" id="KW-1185">Reference proteome</keyword>
<keyword evidence="1" id="KW-1133">Transmembrane helix</keyword>
<feature type="transmembrane region" description="Helical" evidence="1">
    <location>
        <begin position="84"/>
        <end position="108"/>
    </location>
</feature>
<evidence type="ECO:0008006" key="4">
    <source>
        <dbReference type="Google" id="ProtNLM"/>
    </source>
</evidence>
<dbReference type="EMBL" id="FSRK01000001">
    <property type="protein sequence ID" value="SIO06098.1"/>
    <property type="molecule type" value="Genomic_DNA"/>
</dbReference>
<organism evidence="2 3">
    <name type="scientific">Epilithonimonas zeae</name>
    <dbReference type="NCBI Taxonomy" id="1416779"/>
    <lineage>
        <taxon>Bacteria</taxon>
        <taxon>Pseudomonadati</taxon>
        <taxon>Bacteroidota</taxon>
        <taxon>Flavobacteriia</taxon>
        <taxon>Flavobacteriales</taxon>
        <taxon>Weeksellaceae</taxon>
        <taxon>Chryseobacterium group</taxon>
        <taxon>Epilithonimonas</taxon>
    </lineage>
</organism>
<dbReference type="AlphaFoldDB" id="A0A1N6GEX4"/>
<evidence type="ECO:0000256" key="1">
    <source>
        <dbReference type="SAM" id="Phobius"/>
    </source>
</evidence>
<feature type="transmembrane region" description="Helical" evidence="1">
    <location>
        <begin position="9"/>
        <end position="27"/>
    </location>
</feature>
<feature type="transmembrane region" description="Helical" evidence="1">
    <location>
        <begin position="47"/>
        <end position="72"/>
    </location>
</feature>
<dbReference type="Proteomes" id="UP000185207">
    <property type="component" value="Unassembled WGS sequence"/>
</dbReference>
<evidence type="ECO:0000313" key="2">
    <source>
        <dbReference type="EMBL" id="SIO06098.1"/>
    </source>
</evidence>
<dbReference type="RefSeq" id="WP_074235612.1">
    <property type="nucleotide sequence ID" value="NZ_FSRK01000001.1"/>
</dbReference>
<name>A0A1N6GEX4_9FLAO</name>
<keyword evidence="1" id="KW-0812">Transmembrane</keyword>
<gene>
    <name evidence="2" type="ORF">SAMN05444409_1811</name>
</gene>
<dbReference type="STRING" id="1416779.SAMN05444409_1811"/>
<sequence length="143" mass="16721">MRKIVFKFWIINVLISFVLFVAYRIIISETETADENWLGLLLEILKILTSLGFSLIYLGAMVICSLSIFLNLNKNIRNNFYYSLLTFVGLASLFTVYWLIIVIAENFIHNENPLILFSIFCITYVIFSAIEFKIFRKKIKSIQ</sequence>
<keyword evidence="1" id="KW-0472">Membrane</keyword>
<dbReference type="OrthoDB" id="710029at2"/>